<dbReference type="SUPFAM" id="SSF52540">
    <property type="entry name" value="P-loop containing nucleoside triphosphate hydrolases"/>
    <property type="match status" value="1"/>
</dbReference>
<comment type="caution">
    <text evidence="6">The sequence shown here is derived from an EMBL/GenBank/DDBJ whole genome shotgun (WGS) entry which is preliminary data.</text>
</comment>
<keyword evidence="1" id="KW-1133">Transmembrane helix</keyword>
<accession>A0A5R8ZFT8</accession>
<proteinExistence type="predicted"/>
<dbReference type="EMBL" id="VAUO01000001">
    <property type="protein sequence ID" value="TLP64610.1"/>
    <property type="molecule type" value="Genomic_DNA"/>
</dbReference>
<gene>
    <name evidence="6" type="primary">tssM</name>
    <name evidence="6" type="ORF">FEM01_00060</name>
</gene>
<feature type="domain" description="Type VI secretion system component TssM1 helical" evidence="5">
    <location>
        <begin position="960"/>
        <end position="1023"/>
    </location>
</feature>
<dbReference type="InterPro" id="IPR025743">
    <property type="entry name" value="TssM1_N"/>
</dbReference>
<evidence type="ECO:0000313" key="7">
    <source>
        <dbReference type="Proteomes" id="UP000309819"/>
    </source>
</evidence>
<feature type="domain" description="Type VI secretion system IcmF C-terminal" evidence="2">
    <location>
        <begin position="1063"/>
        <end position="1167"/>
    </location>
</feature>
<feature type="domain" description="IcmF-related" evidence="3">
    <location>
        <begin position="525"/>
        <end position="829"/>
    </location>
</feature>
<protein>
    <submittedName>
        <fullName evidence="6">Type VI secretion system membrane subunit TssM</fullName>
    </submittedName>
</protein>
<evidence type="ECO:0000256" key="1">
    <source>
        <dbReference type="SAM" id="Phobius"/>
    </source>
</evidence>
<dbReference type="NCBIfam" id="TIGR03348">
    <property type="entry name" value="VI_IcmF"/>
    <property type="match status" value="1"/>
</dbReference>
<dbReference type="Proteomes" id="UP000309819">
    <property type="component" value="Unassembled WGS sequence"/>
</dbReference>
<dbReference type="InterPro" id="IPR048677">
    <property type="entry name" value="TssM1_hel"/>
</dbReference>
<dbReference type="Pfam" id="PF06761">
    <property type="entry name" value="IcmF-related"/>
    <property type="match status" value="1"/>
</dbReference>
<dbReference type="PANTHER" id="PTHR36153:SF5">
    <property type="entry name" value="EXPORTED PROTEIN"/>
    <property type="match status" value="1"/>
</dbReference>
<dbReference type="Pfam" id="PF21070">
    <property type="entry name" value="IcmF_helical"/>
    <property type="match status" value="1"/>
</dbReference>
<feature type="transmembrane region" description="Helical" evidence="1">
    <location>
        <begin position="21"/>
        <end position="41"/>
    </location>
</feature>
<dbReference type="InterPro" id="IPR027417">
    <property type="entry name" value="P-loop_NTPase"/>
</dbReference>
<name>A0A5R8ZFT8_9PSED</name>
<dbReference type="PANTHER" id="PTHR36153">
    <property type="entry name" value="INNER MEMBRANE PROTEIN-RELATED"/>
    <property type="match status" value="1"/>
</dbReference>
<dbReference type="RefSeq" id="WP_138218141.1">
    <property type="nucleotide sequence ID" value="NZ_VAUO01000001.1"/>
</dbReference>
<feature type="domain" description="Type VI secretion system component TssM1 N-terminal" evidence="4">
    <location>
        <begin position="218"/>
        <end position="473"/>
    </location>
</feature>
<keyword evidence="1" id="KW-0472">Membrane</keyword>
<organism evidence="6 7">
    <name type="scientific">Pseudomonas mosselii</name>
    <dbReference type="NCBI Taxonomy" id="78327"/>
    <lineage>
        <taxon>Bacteria</taxon>
        <taxon>Pseudomonadati</taxon>
        <taxon>Pseudomonadota</taxon>
        <taxon>Gammaproteobacteria</taxon>
        <taxon>Pseudomonadales</taxon>
        <taxon>Pseudomonadaceae</taxon>
        <taxon>Pseudomonas</taxon>
    </lineage>
</organism>
<dbReference type="InterPro" id="IPR017731">
    <property type="entry name" value="TssM1-like"/>
</dbReference>
<evidence type="ECO:0000259" key="2">
    <source>
        <dbReference type="Pfam" id="PF06744"/>
    </source>
</evidence>
<dbReference type="Pfam" id="PF14331">
    <property type="entry name" value="IcmF-related_N"/>
    <property type="match status" value="1"/>
</dbReference>
<evidence type="ECO:0000259" key="5">
    <source>
        <dbReference type="Pfam" id="PF21070"/>
    </source>
</evidence>
<keyword evidence="7" id="KW-1185">Reference proteome</keyword>
<evidence type="ECO:0000259" key="4">
    <source>
        <dbReference type="Pfam" id="PF14331"/>
    </source>
</evidence>
<dbReference type="InterPro" id="IPR010623">
    <property type="entry name" value="IcmF_C"/>
</dbReference>
<feature type="transmembrane region" description="Helical" evidence="1">
    <location>
        <begin position="468"/>
        <end position="487"/>
    </location>
</feature>
<dbReference type="AlphaFoldDB" id="A0A5R8ZFT8"/>
<reference evidence="6 7" key="1">
    <citation type="submission" date="2019-05" db="EMBL/GenBank/DDBJ databases">
        <title>Pseudomonas sp. SC006 isolated from lettuce that can produce HBGAs.</title>
        <authorList>
            <person name="Wang D."/>
            <person name="Liao N."/>
            <person name="Liu D."/>
            <person name="Zhang Z."/>
            <person name="Zou S."/>
        </authorList>
    </citation>
    <scope>NUCLEOTIDE SEQUENCE [LARGE SCALE GENOMIC DNA]</scope>
    <source>
        <strain evidence="6 7">SC006</strain>
    </source>
</reference>
<evidence type="ECO:0000259" key="3">
    <source>
        <dbReference type="Pfam" id="PF06761"/>
    </source>
</evidence>
<feature type="transmembrane region" description="Helical" evidence="1">
    <location>
        <begin position="61"/>
        <end position="78"/>
    </location>
</feature>
<dbReference type="InterPro" id="IPR009612">
    <property type="entry name" value="IcmF-rel"/>
</dbReference>
<sequence length="1205" mass="135279">MNQLWTLLKRWGLPLVTRIGLAMPLLLVLGTVLMLVAIWWLGPQWLWREQYPLASVAHRSLASLVLVLVPLLCWLVVLRRRYVRLQAERKQTVAAELDSVLPLVQAQEKALDQGLSRFLDSAGGRGALYRLPWYLVIGDQHAGKTSFIDCTEQSFSLTRIDKAQARGRQAQALAFPIGWWVSNDAVIIDPPGALIRQAALAGSPVDESATQQVPPATSARLWQHLLDWLLRNRSQRALNGILLVVDLPALLHGTPEQRIALAHVLRTRLYEVSSQLGSRLPLYVVLTKFDLLDGFDQLYAGLSVAMRERMLGFTFKLDAIGTFDAWLEEYGDHYEQLISQLFEQVVDRLDALDSAAQRARLFSLHAQLIGLRPILLGFLKEALASDRYTTPALVRGVYWSSVIQQGEMFNAFVREAAQPYKTKLPLLEGKVQGKALPYFIQHAFGRVIYKEAGLAGDNIKVARSKRQLLWVGSGVGILAFCVAIASWQRFFDINGAKATNVLVKSREYSHHEVDQRLDPTGRNLLEPLDQIRDAVSVFGDYRSAWPGVSDFGLYQGRAIGPRVDEAYLSLLSRRFLPALASGVIDAMDAAPPGSEQQMAALRVYRMLEDRHNRRAEWVEAWMARQWQQKFPGQGQLQRDLMRHLKYALTYADTDLPQYSQRVAAVQDALRKVPLPERVYAGLKQQAAEQLHTGLDLRHQVGPAFDVVYQPSMSARQGDDVLLAPMLTAKGFKEYFEPRSQSFADLALIDQWALGERSQLDYSDADREVLSERLRNLYSADYIDSWRRALNAFSVADFRDLDHGVAILQQLTGPAAPLHRLLDTVRENTSLSAAGVVEVTDQTKTVLPISSKPEHQQAWTIQRAFAGLSAMLQGAAEKPSYYDETLVALTAVHDYAKAVQDSPDRGRAALQAVHQRFSMTGHDPIGTLQRVSTGLPEPINRQVRKVADQTAQVLNVEALRELERRWDAEVYSFFQQRLAGRYPFVARAPDASLDDFEAFFGPKGRLQQFNEQYLKVFLKDNLEALQTGQQGQSLIRSDVIEQLELADRIRETFFDQRGNLSVQFSIEPLGLSANQRTSLLDLDGQLISYTHGTSQITGVIWPNTLGQHVRSNLTLLRQSGNSSSLEYRGPWSMFRLLSRGSLNGRTATSVDLSFRTGDGVMRYRLSAQKAFNPITQQPFKGFRLPRGLLQQPSRMVQAGQTGAPVM</sequence>
<dbReference type="InterPro" id="IPR053156">
    <property type="entry name" value="T6SS_TssM-like"/>
</dbReference>
<dbReference type="Pfam" id="PF06744">
    <property type="entry name" value="IcmF_C"/>
    <property type="match status" value="1"/>
</dbReference>
<evidence type="ECO:0000313" key="6">
    <source>
        <dbReference type="EMBL" id="TLP64610.1"/>
    </source>
</evidence>
<keyword evidence="1" id="KW-0812">Transmembrane</keyword>
<dbReference type="OrthoDB" id="9758229at2"/>